<dbReference type="Proteomes" id="UP000002709">
    <property type="component" value="Chromosome"/>
</dbReference>
<comment type="similarity">
    <text evidence="1">Belongs to the phD/YefM antitoxin family.</text>
</comment>
<reference evidence="3" key="1">
    <citation type="submission" date="2005-08" db="EMBL/GenBank/DDBJ databases">
        <title>Complete sequence of Pelodictyon luteolum DSM 273.</title>
        <authorList>
            <consortium name="US DOE Joint Genome Institute"/>
            <person name="Copeland A."/>
            <person name="Lucas S."/>
            <person name="Lapidus A."/>
            <person name="Barry K."/>
            <person name="Detter J.C."/>
            <person name="Glavina T."/>
            <person name="Hammon N."/>
            <person name="Israni S."/>
            <person name="Pitluck S."/>
            <person name="Bryant D."/>
            <person name="Schmutz J."/>
            <person name="Larimer F."/>
            <person name="Land M."/>
            <person name="Kyrpides N."/>
            <person name="Ivanova N."/>
            <person name="Richardson P."/>
        </authorList>
    </citation>
    <scope>NUCLEOTIDE SEQUENCE [LARGE SCALE GENOMIC DNA]</scope>
    <source>
        <strain evidence="3">DSM 273 / BCRC 81028 / 2530</strain>
    </source>
</reference>
<dbReference type="EMBL" id="CP000096">
    <property type="protein sequence ID" value="ABB24723.1"/>
    <property type="molecule type" value="Genomic_DNA"/>
</dbReference>
<dbReference type="HOGENOM" id="CLU_187660_0_0_10"/>
<organism evidence="2 3">
    <name type="scientific">Chlorobium luteolum (strain DSM 273 / BCRC 81028 / 2530)</name>
    <name type="common">Pelodictyon luteolum</name>
    <dbReference type="NCBI Taxonomy" id="319225"/>
    <lineage>
        <taxon>Bacteria</taxon>
        <taxon>Pseudomonadati</taxon>
        <taxon>Chlorobiota</taxon>
        <taxon>Chlorobiia</taxon>
        <taxon>Chlorobiales</taxon>
        <taxon>Chlorobiaceae</taxon>
        <taxon>Chlorobium/Pelodictyon group</taxon>
        <taxon>Pelodictyon</taxon>
    </lineage>
</organism>
<keyword evidence="3" id="KW-1185">Reference proteome</keyword>
<proteinExistence type="inferred from homology"/>
<dbReference type="KEGG" id="plt:Plut_1875"/>
<accession>Q3B1Q8</accession>
<evidence type="ECO:0000256" key="1">
    <source>
        <dbReference type="ARBA" id="ARBA00009981"/>
    </source>
</evidence>
<dbReference type="AlphaFoldDB" id="Q3B1Q8"/>
<gene>
    <name evidence="2" type="ordered locus">Plut_1875</name>
</gene>
<protein>
    <submittedName>
        <fullName evidence="2">Prevent-host-death protein</fullName>
    </submittedName>
</protein>
<dbReference type="SUPFAM" id="SSF143120">
    <property type="entry name" value="YefM-like"/>
    <property type="match status" value="1"/>
</dbReference>
<evidence type="ECO:0000313" key="3">
    <source>
        <dbReference type="Proteomes" id="UP000002709"/>
    </source>
</evidence>
<dbReference type="STRING" id="319225.Plut_1875"/>
<name>Q3B1Q8_CHLL3</name>
<dbReference type="InterPro" id="IPR036165">
    <property type="entry name" value="YefM-like_sf"/>
</dbReference>
<evidence type="ECO:0000313" key="2">
    <source>
        <dbReference type="EMBL" id="ABB24723.1"/>
    </source>
</evidence>
<sequence>MNTLRAVELKRRGMIAIEEKLAAGPVHILQRNRPAVVVLSEAEYLCLTGRKEQAEQPSAAQWVLNYTPEGHRSKEDIDRQIQEERNSWEEA</sequence>